<dbReference type="EMBL" id="PCVY01000018">
    <property type="protein sequence ID" value="PIQ87146.1"/>
    <property type="molecule type" value="Genomic_DNA"/>
</dbReference>
<accession>A0A2H0LS01</accession>
<evidence type="ECO:0000313" key="1">
    <source>
        <dbReference type="EMBL" id="PIQ87146.1"/>
    </source>
</evidence>
<name>A0A2H0LS01_9BACT</name>
<evidence type="ECO:0008006" key="3">
    <source>
        <dbReference type="Google" id="ProtNLM"/>
    </source>
</evidence>
<proteinExistence type="predicted"/>
<reference evidence="1 2" key="1">
    <citation type="submission" date="2017-09" db="EMBL/GenBank/DDBJ databases">
        <title>Depth-based differentiation of microbial function through sediment-hosted aquifers and enrichment of novel symbionts in the deep terrestrial subsurface.</title>
        <authorList>
            <person name="Probst A.J."/>
            <person name="Ladd B."/>
            <person name="Jarett J.K."/>
            <person name="Geller-Mcgrath D.E."/>
            <person name="Sieber C.M."/>
            <person name="Emerson J.B."/>
            <person name="Anantharaman K."/>
            <person name="Thomas B.C."/>
            <person name="Malmstrom R."/>
            <person name="Stieglmeier M."/>
            <person name="Klingl A."/>
            <person name="Woyke T."/>
            <person name="Ryan C.M."/>
            <person name="Banfield J.F."/>
        </authorList>
    </citation>
    <scope>NUCLEOTIDE SEQUENCE [LARGE SCALE GENOMIC DNA]</scope>
    <source>
        <strain evidence="1">CG11_big_fil_rev_8_21_14_0_20_45_26</strain>
    </source>
</reference>
<protein>
    <recommendedName>
        <fullName evidence="3">Lipoprotein</fullName>
    </recommendedName>
</protein>
<dbReference type="AlphaFoldDB" id="A0A2H0LS01"/>
<comment type="caution">
    <text evidence="1">The sequence shown here is derived from an EMBL/GenBank/DDBJ whole genome shotgun (WGS) entry which is preliminary data.</text>
</comment>
<dbReference type="Proteomes" id="UP000230859">
    <property type="component" value="Unassembled WGS sequence"/>
</dbReference>
<dbReference type="PROSITE" id="PS51257">
    <property type="entry name" value="PROKAR_LIPOPROTEIN"/>
    <property type="match status" value="1"/>
</dbReference>
<evidence type="ECO:0000313" key="2">
    <source>
        <dbReference type="Proteomes" id="UP000230859"/>
    </source>
</evidence>
<organism evidence="1 2">
    <name type="scientific">Candidatus Abzuiibacterium crystallinum</name>
    <dbReference type="NCBI Taxonomy" id="1974748"/>
    <lineage>
        <taxon>Bacteria</taxon>
        <taxon>Pseudomonadati</taxon>
        <taxon>Candidatus Omnitrophota</taxon>
        <taxon>Candidatus Abzuiibacterium</taxon>
    </lineage>
</organism>
<gene>
    <name evidence="1" type="ORF">COV74_01990</name>
</gene>
<sequence length="172" mass="20102">MKNLTRTKLTKPRTRASFFYFLLAGMLLFSAGCATPYLKGVTPAGEKVYVGPLPIENTEAFQTFLHSSKTEVDKQLYLFQRLKAAMDLEYYHDGSWYSWLETYRGGTWLIRNRYKKDQDTRDFLRKHVWHSETTGKLHLVRFPDGSIQIGYFLLLNELDLLEAALQHEINKN</sequence>